<accession>A0ACB8E970</accession>
<keyword evidence="2" id="KW-1185">Reference proteome</keyword>
<organism evidence="1 2">
    <name type="scientific">Sphaerodactylus townsendi</name>
    <dbReference type="NCBI Taxonomy" id="933632"/>
    <lineage>
        <taxon>Eukaryota</taxon>
        <taxon>Metazoa</taxon>
        <taxon>Chordata</taxon>
        <taxon>Craniata</taxon>
        <taxon>Vertebrata</taxon>
        <taxon>Euteleostomi</taxon>
        <taxon>Lepidosauria</taxon>
        <taxon>Squamata</taxon>
        <taxon>Bifurcata</taxon>
        <taxon>Gekkota</taxon>
        <taxon>Sphaerodactylidae</taxon>
        <taxon>Sphaerodactylus</taxon>
    </lineage>
</organism>
<proteinExistence type="predicted"/>
<sequence length="83" mass="8689">MSPVVALTLLAAALAVAALDPLRADPARAADRHFAQDVLAVFGGNRSLSAGQVNHMLQQLGAAHRLGDSLPGKPELHFNQGRK</sequence>
<name>A0ACB8E970_9SAUR</name>
<dbReference type="Proteomes" id="UP000827872">
    <property type="component" value="Linkage Group LG10"/>
</dbReference>
<evidence type="ECO:0000313" key="2">
    <source>
        <dbReference type="Proteomes" id="UP000827872"/>
    </source>
</evidence>
<gene>
    <name evidence="1" type="ORF">K3G42_020658</name>
</gene>
<evidence type="ECO:0000313" key="1">
    <source>
        <dbReference type="EMBL" id="KAH7988700.1"/>
    </source>
</evidence>
<reference evidence="1" key="1">
    <citation type="submission" date="2021-08" db="EMBL/GenBank/DDBJ databases">
        <title>The first chromosome-level gecko genome reveals the dynamic sex chromosomes of Neotropical dwarf geckos (Sphaerodactylidae: Sphaerodactylus).</title>
        <authorList>
            <person name="Pinto B.J."/>
            <person name="Keating S.E."/>
            <person name="Gamble T."/>
        </authorList>
    </citation>
    <scope>NUCLEOTIDE SEQUENCE</scope>
    <source>
        <strain evidence="1">TG3544</strain>
    </source>
</reference>
<dbReference type="EMBL" id="CM037623">
    <property type="protein sequence ID" value="KAH7988700.1"/>
    <property type="molecule type" value="Genomic_DNA"/>
</dbReference>
<protein>
    <submittedName>
        <fullName evidence="1">Uncharacterized protein</fullName>
    </submittedName>
</protein>
<comment type="caution">
    <text evidence="1">The sequence shown here is derived from an EMBL/GenBank/DDBJ whole genome shotgun (WGS) entry which is preliminary data.</text>
</comment>